<dbReference type="Proteomes" id="UP000584374">
    <property type="component" value="Unassembled WGS sequence"/>
</dbReference>
<gene>
    <name evidence="1" type="ORF">BJ970_007161</name>
</gene>
<evidence type="ECO:0000313" key="2">
    <source>
        <dbReference type="Proteomes" id="UP000584374"/>
    </source>
</evidence>
<sequence length="75" mass="7883">MKLTKLFKSQGSGGNGCPTVYLGENGELVVQGYRVDEATFAELENVLPGEGAVRISPDVILGAVEKYHSQATGGQ</sequence>
<keyword evidence="2" id="KW-1185">Reference proteome</keyword>
<dbReference type="AlphaFoldDB" id="A0A840QAJ7"/>
<comment type="caution">
    <text evidence="1">The sequence shown here is derived from an EMBL/GenBank/DDBJ whole genome shotgun (WGS) entry which is preliminary data.</text>
</comment>
<reference evidence="1 2" key="1">
    <citation type="submission" date="2020-08" db="EMBL/GenBank/DDBJ databases">
        <title>Sequencing the genomes of 1000 actinobacteria strains.</title>
        <authorList>
            <person name="Klenk H.-P."/>
        </authorList>
    </citation>
    <scope>NUCLEOTIDE SEQUENCE [LARGE SCALE GENOMIC DNA]</scope>
    <source>
        <strain evidence="1 2">DSM 45584</strain>
    </source>
</reference>
<proteinExistence type="predicted"/>
<protein>
    <submittedName>
        <fullName evidence="1">Uncharacterized protein</fullName>
    </submittedName>
</protein>
<accession>A0A840QAJ7</accession>
<name>A0A840QAJ7_9PSEU</name>
<dbReference type="RefSeq" id="WP_184732006.1">
    <property type="nucleotide sequence ID" value="NZ_JACHIW010000002.1"/>
</dbReference>
<evidence type="ECO:0000313" key="1">
    <source>
        <dbReference type="EMBL" id="MBB5159562.1"/>
    </source>
</evidence>
<organism evidence="1 2">
    <name type="scientific">Saccharopolyspora phatthalungensis</name>
    <dbReference type="NCBI Taxonomy" id="664693"/>
    <lineage>
        <taxon>Bacteria</taxon>
        <taxon>Bacillati</taxon>
        <taxon>Actinomycetota</taxon>
        <taxon>Actinomycetes</taxon>
        <taxon>Pseudonocardiales</taxon>
        <taxon>Pseudonocardiaceae</taxon>
        <taxon>Saccharopolyspora</taxon>
    </lineage>
</organism>
<dbReference type="EMBL" id="JACHIW010000002">
    <property type="protein sequence ID" value="MBB5159562.1"/>
    <property type="molecule type" value="Genomic_DNA"/>
</dbReference>